<feature type="domain" description="Histidine kinase/HSP90-like ATPase" evidence="9">
    <location>
        <begin position="298"/>
        <end position="399"/>
    </location>
</feature>
<dbReference type="SMART" id="SM00387">
    <property type="entry name" value="HATPase_c"/>
    <property type="match status" value="1"/>
</dbReference>
<dbReference type="Proteomes" id="UP000183038">
    <property type="component" value="Unassembled WGS sequence"/>
</dbReference>
<keyword evidence="6 10" id="KW-0418">Kinase</keyword>
<name>A0A1H4PL96_9FLAO</name>
<dbReference type="InterPro" id="IPR003594">
    <property type="entry name" value="HATPase_dom"/>
</dbReference>
<evidence type="ECO:0000256" key="6">
    <source>
        <dbReference type="ARBA" id="ARBA00022777"/>
    </source>
</evidence>
<dbReference type="GO" id="GO:0005524">
    <property type="term" value="F:ATP binding"/>
    <property type="evidence" value="ECO:0007669"/>
    <property type="project" value="UniProtKB-KW"/>
</dbReference>
<evidence type="ECO:0000256" key="5">
    <source>
        <dbReference type="ARBA" id="ARBA00022741"/>
    </source>
</evidence>
<keyword evidence="5" id="KW-0547">Nucleotide-binding</keyword>
<dbReference type="GO" id="GO:0004673">
    <property type="term" value="F:protein histidine kinase activity"/>
    <property type="evidence" value="ECO:0007669"/>
    <property type="project" value="UniProtKB-EC"/>
</dbReference>
<feature type="transmembrane region" description="Helical" evidence="8">
    <location>
        <begin position="120"/>
        <end position="142"/>
    </location>
</feature>
<keyword evidence="7" id="KW-0067">ATP-binding</keyword>
<dbReference type="AlphaFoldDB" id="A0A1H4PL96"/>
<evidence type="ECO:0000256" key="3">
    <source>
        <dbReference type="ARBA" id="ARBA00022553"/>
    </source>
</evidence>
<dbReference type="RefSeq" id="WP_074672806.1">
    <property type="nucleotide sequence ID" value="NZ_FNTB01000001.1"/>
</dbReference>
<dbReference type="OrthoDB" id="9767435at2"/>
<keyword evidence="4" id="KW-0808">Transferase</keyword>
<evidence type="ECO:0000256" key="8">
    <source>
        <dbReference type="SAM" id="Phobius"/>
    </source>
</evidence>
<evidence type="ECO:0000256" key="1">
    <source>
        <dbReference type="ARBA" id="ARBA00000085"/>
    </source>
</evidence>
<dbReference type="Pfam" id="PF02518">
    <property type="entry name" value="HATPase_c"/>
    <property type="match status" value="1"/>
</dbReference>
<feature type="transmembrane region" description="Helical" evidence="8">
    <location>
        <begin position="46"/>
        <end position="64"/>
    </location>
</feature>
<dbReference type="InterPro" id="IPR036890">
    <property type="entry name" value="HATPase_C_sf"/>
</dbReference>
<gene>
    <name evidence="10" type="ORF">SAMN05192540_2303</name>
</gene>
<dbReference type="Pfam" id="PF07568">
    <property type="entry name" value="HisKA_2"/>
    <property type="match status" value="1"/>
</dbReference>
<keyword evidence="8" id="KW-0812">Transmembrane</keyword>
<dbReference type="EMBL" id="FNTB01000001">
    <property type="protein sequence ID" value="SEC08165.1"/>
    <property type="molecule type" value="Genomic_DNA"/>
</dbReference>
<evidence type="ECO:0000256" key="2">
    <source>
        <dbReference type="ARBA" id="ARBA00012438"/>
    </source>
</evidence>
<protein>
    <recommendedName>
        <fullName evidence="2">histidine kinase</fullName>
        <ecNumber evidence="2">2.7.13.3</ecNumber>
    </recommendedName>
</protein>
<organism evidence="10 11">
    <name type="scientific">Maribacter dokdonensis</name>
    <dbReference type="NCBI Taxonomy" id="320912"/>
    <lineage>
        <taxon>Bacteria</taxon>
        <taxon>Pseudomonadati</taxon>
        <taxon>Bacteroidota</taxon>
        <taxon>Flavobacteriia</taxon>
        <taxon>Flavobacteriales</taxon>
        <taxon>Flavobacteriaceae</taxon>
        <taxon>Maribacter</taxon>
    </lineage>
</organism>
<dbReference type="EC" id="2.7.13.3" evidence="2"/>
<feature type="transmembrane region" description="Helical" evidence="8">
    <location>
        <begin position="95"/>
        <end position="113"/>
    </location>
</feature>
<comment type="catalytic activity">
    <reaction evidence="1">
        <text>ATP + protein L-histidine = ADP + protein N-phospho-L-histidine.</text>
        <dbReference type="EC" id="2.7.13.3"/>
    </reaction>
</comment>
<feature type="transmembrane region" description="Helical" evidence="8">
    <location>
        <begin position="154"/>
        <end position="176"/>
    </location>
</feature>
<keyword evidence="3" id="KW-0597">Phosphoprotein</keyword>
<dbReference type="PANTHER" id="PTHR41523">
    <property type="entry name" value="TWO-COMPONENT SYSTEM SENSOR PROTEIN"/>
    <property type="match status" value="1"/>
</dbReference>
<keyword evidence="8" id="KW-1133">Transmembrane helix</keyword>
<accession>A0A1H4PL96</accession>
<dbReference type="Gene3D" id="3.30.450.20">
    <property type="entry name" value="PAS domain"/>
    <property type="match status" value="1"/>
</dbReference>
<proteinExistence type="predicted"/>
<evidence type="ECO:0000313" key="11">
    <source>
        <dbReference type="Proteomes" id="UP000183038"/>
    </source>
</evidence>
<evidence type="ECO:0000256" key="7">
    <source>
        <dbReference type="ARBA" id="ARBA00022840"/>
    </source>
</evidence>
<dbReference type="Gene3D" id="3.30.565.10">
    <property type="entry name" value="Histidine kinase-like ATPase, C-terminal domain"/>
    <property type="match status" value="1"/>
</dbReference>
<feature type="transmembrane region" description="Helical" evidence="8">
    <location>
        <begin position="69"/>
        <end position="89"/>
    </location>
</feature>
<evidence type="ECO:0000259" key="9">
    <source>
        <dbReference type="SMART" id="SM00387"/>
    </source>
</evidence>
<feature type="transmembrane region" description="Helical" evidence="8">
    <location>
        <begin position="21"/>
        <end position="40"/>
    </location>
</feature>
<evidence type="ECO:0000313" key="10">
    <source>
        <dbReference type="EMBL" id="SEC08165.1"/>
    </source>
</evidence>
<evidence type="ECO:0000256" key="4">
    <source>
        <dbReference type="ARBA" id="ARBA00022679"/>
    </source>
</evidence>
<dbReference type="SUPFAM" id="SSF55874">
    <property type="entry name" value="ATPase domain of HSP90 chaperone/DNA topoisomerase II/histidine kinase"/>
    <property type="match status" value="1"/>
</dbReference>
<keyword evidence="8" id="KW-0472">Membrane</keyword>
<dbReference type="PANTHER" id="PTHR41523:SF8">
    <property type="entry name" value="ETHYLENE RESPONSE SENSOR PROTEIN"/>
    <property type="match status" value="1"/>
</dbReference>
<sequence length="406" mass="46010">MPGFTIDKERLQDKTKLFLRVNYTTSIISFLFGVLCYFFLNITQIIPFVFIGFSILNSINLLYFRSHKVILPTFNFSSIIGLIAAVVITLYSGGIFSPFIFMIPLIAFGGFIYSTRYGRIYLNIIIILILLVFTQTIPELSITHNMVPEASRPIFSLVSILFSVFILGNTLGKTLLKTYNTMYSSKKALYLQVHEKENLLKEVHHRVKNNLQTVSSLLSLQSRNIETGPMKGLLKGTQNRVIAMAMVHEMLYMRNDISHIEYKSYVQELGEYLIRSIKGNDNHVDLKIDIPDIKLGIDTAIPLGLLINEALTNALKYGIEGDKEGIISIKLQQDTNEKSCYILEIGDNGIGFPETINYKTTKSLGLKLIHNLTRQLKGTITRDMSKKGTNYIIKFQEIKQQLSPVA</sequence>
<dbReference type="InterPro" id="IPR011495">
    <property type="entry name" value="Sig_transdc_His_kin_sub2_dim/P"/>
</dbReference>
<reference evidence="10 11" key="1">
    <citation type="submission" date="2016-10" db="EMBL/GenBank/DDBJ databases">
        <authorList>
            <person name="de Groot N.N."/>
        </authorList>
    </citation>
    <scope>NUCLEOTIDE SEQUENCE [LARGE SCALE GENOMIC DNA]</scope>
    <source>
        <strain evidence="10 11">MAR_2009_71</strain>
    </source>
</reference>